<sequence>MKTWSTIFIICLMFISCDDNVEFNDPAFQANKGDEVWKSTSEEASRVSDVLTVSAVFNGEVIALEAPYEIGVDTLGAGRTSKATFTDVNGIEYSTLFSAVNDPTVFYSEGIISITELNGVEGYVSGEFWFTAYDNDGLEKININQGVFFRVPFKTE</sequence>
<name>A0ABV5EWW5_9FLAO</name>
<proteinExistence type="predicted"/>
<protein>
    <submittedName>
        <fullName evidence="1">DUF6252 family protein</fullName>
    </submittedName>
</protein>
<dbReference type="EMBL" id="JBHMEZ010000001">
    <property type="protein sequence ID" value="MFB9051676.1"/>
    <property type="molecule type" value="Genomic_DNA"/>
</dbReference>
<reference evidence="1 2" key="1">
    <citation type="submission" date="2024-09" db="EMBL/GenBank/DDBJ databases">
        <authorList>
            <person name="Sun Q."/>
            <person name="Mori K."/>
        </authorList>
    </citation>
    <scope>NUCLEOTIDE SEQUENCE [LARGE SCALE GENOMIC DNA]</scope>
    <source>
        <strain evidence="1 2">CECT 8286</strain>
    </source>
</reference>
<gene>
    <name evidence="1" type="ORF">ACFFVB_01180</name>
</gene>
<evidence type="ECO:0000313" key="2">
    <source>
        <dbReference type="Proteomes" id="UP001589605"/>
    </source>
</evidence>
<organism evidence="1 2">
    <name type="scientific">Formosa undariae</name>
    <dbReference type="NCBI Taxonomy" id="1325436"/>
    <lineage>
        <taxon>Bacteria</taxon>
        <taxon>Pseudomonadati</taxon>
        <taxon>Bacteroidota</taxon>
        <taxon>Flavobacteriia</taxon>
        <taxon>Flavobacteriales</taxon>
        <taxon>Flavobacteriaceae</taxon>
        <taxon>Formosa</taxon>
    </lineage>
</organism>
<comment type="caution">
    <text evidence="1">The sequence shown here is derived from an EMBL/GenBank/DDBJ whole genome shotgun (WGS) entry which is preliminary data.</text>
</comment>
<dbReference type="RefSeq" id="WP_382380320.1">
    <property type="nucleotide sequence ID" value="NZ_JBHMEZ010000001.1"/>
</dbReference>
<accession>A0ABV5EWW5</accession>
<dbReference type="Proteomes" id="UP001589605">
    <property type="component" value="Unassembled WGS sequence"/>
</dbReference>
<dbReference type="Pfam" id="PF19765">
    <property type="entry name" value="DUF6252"/>
    <property type="match status" value="1"/>
</dbReference>
<dbReference type="PROSITE" id="PS51257">
    <property type="entry name" value="PROKAR_LIPOPROTEIN"/>
    <property type="match status" value="1"/>
</dbReference>
<dbReference type="InterPro" id="IPR046219">
    <property type="entry name" value="DUF6252"/>
</dbReference>
<evidence type="ECO:0000313" key="1">
    <source>
        <dbReference type="EMBL" id="MFB9051676.1"/>
    </source>
</evidence>
<keyword evidence="2" id="KW-1185">Reference proteome</keyword>